<evidence type="ECO:0000256" key="4">
    <source>
        <dbReference type="ARBA" id="ARBA00022723"/>
    </source>
</evidence>
<sequence>MNEAKALLILHGKQALNDEVREAVRRQRENGWDLAVRVTWEAGDARRLVIEALDAGYSTLIAGGGDGTLREVAEALLEAQGQASLALMPLGSANDFAKAAGIPLDPFEALVLMDQPARWVDVGDMNGQPFVNMATGGFGSNVTANTSEDLKRVLGGGAYLLTGLTRFSEIHSSHGRFRGPGFDWEGDFLALGIGNGRQAGGGQLLCPQARIDDGLLDVCIVPAPADAVGTLGTLLSGGLLGVDAVSVSARVPWLEVEAPSAIDINLDGEPSTAAHLRFDVRSGALRLHLPADCPLLGPASTAP</sequence>
<proteinExistence type="inferred from homology"/>
<feature type="binding site" evidence="12">
    <location>
        <position position="39"/>
    </location>
    <ligand>
        <name>ATP</name>
        <dbReference type="ChEBI" id="CHEBI:30616"/>
    </ligand>
</feature>
<evidence type="ECO:0000259" key="13">
    <source>
        <dbReference type="PROSITE" id="PS50146"/>
    </source>
</evidence>
<keyword evidence="1 12" id="KW-0963">Cytoplasm</keyword>
<dbReference type="KEGG" id="pstu:UIB01_08760"/>
<comment type="function">
    <text evidence="12">Probably phosphorylates lipids; the in vivo substrate is unknown.</text>
</comment>
<dbReference type="EC" id="2.7.1.-" evidence="12"/>
<dbReference type="HAMAP" id="MF_01377">
    <property type="entry name" value="YegS"/>
    <property type="match status" value="1"/>
</dbReference>
<feature type="binding site" evidence="12">
    <location>
        <begin position="65"/>
        <end position="71"/>
    </location>
    <ligand>
        <name>ATP</name>
        <dbReference type="ChEBI" id="CHEBI:30616"/>
    </ligand>
</feature>
<comment type="cofactor">
    <cofactor evidence="12">
        <name>Mg(2+)</name>
        <dbReference type="ChEBI" id="CHEBI:18420"/>
    </cofactor>
    <cofactor evidence="12">
        <name>Ca(2+)</name>
        <dbReference type="ChEBI" id="CHEBI:29108"/>
    </cofactor>
    <text evidence="12">Binds 1 Mg(2+) ion per subunit. Ca(2+) may be able to substitute.</text>
</comment>
<evidence type="ECO:0000256" key="1">
    <source>
        <dbReference type="ARBA" id="ARBA00022490"/>
    </source>
</evidence>
<keyword evidence="6 12" id="KW-0418">Kinase</keyword>
<keyword evidence="8 12" id="KW-0460">Magnesium</keyword>
<dbReference type="Proteomes" id="UP000025238">
    <property type="component" value="Chromosome"/>
</dbReference>
<dbReference type="InterPro" id="IPR050187">
    <property type="entry name" value="Lipid_Phosphate_FormReg"/>
</dbReference>
<feature type="binding site" evidence="12">
    <location>
        <position position="213"/>
    </location>
    <ligand>
        <name>Mg(2+)</name>
        <dbReference type="ChEBI" id="CHEBI:18420"/>
    </ligand>
</feature>
<dbReference type="InterPro" id="IPR017438">
    <property type="entry name" value="ATP-NAD_kinase_N"/>
</dbReference>
<evidence type="ECO:0000313" key="14">
    <source>
        <dbReference type="EMBL" id="AHY42569.1"/>
    </source>
</evidence>
<dbReference type="AlphaFoldDB" id="A0A023WS20"/>
<dbReference type="NCBIfam" id="TIGR00147">
    <property type="entry name" value="YegS/Rv2252/BmrU family lipid kinase"/>
    <property type="match status" value="1"/>
</dbReference>
<evidence type="ECO:0000256" key="9">
    <source>
        <dbReference type="ARBA" id="ARBA00023098"/>
    </source>
</evidence>
<evidence type="ECO:0000256" key="11">
    <source>
        <dbReference type="ARBA" id="ARBA00023264"/>
    </source>
</evidence>
<dbReference type="InterPro" id="IPR016064">
    <property type="entry name" value="NAD/diacylglycerol_kinase_sf"/>
</dbReference>
<feature type="binding site" evidence="12">
    <location>
        <position position="215"/>
    </location>
    <ligand>
        <name>Mg(2+)</name>
        <dbReference type="ChEBI" id="CHEBI:18420"/>
    </ligand>
</feature>
<organism evidence="14 15">
    <name type="scientific">Stutzerimonas stutzeri</name>
    <name type="common">Pseudomonas stutzeri</name>
    <dbReference type="NCBI Taxonomy" id="316"/>
    <lineage>
        <taxon>Bacteria</taxon>
        <taxon>Pseudomonadati</taxon>
        <taxon>Pseudomonadota</taxon>
        <taxon>Gammaproteobacteria</taxon>
        <taxon>Pseudomonadales</taxon>
        <taxon>Pseudomonadaceae</taxon>
        <taxon>Stutzerimonas</taxon>
    </lineage>
</organism>
<dbReference type="Gene3D" id="3.40.50.10330">
    <property type="entry name" value="Probable inorganic polyphosphate/atp-NAD kinase, domain 1"/>
    <property type="match status" value="1"/>
</dbReference>
<keyword evidence="5 12" id="KW-0547">Nucleotide-binding</keyword>
<keyword evidence="7 12" id="KW-0067">ATP-binding</keyword>
<dbReference type="OrthoDB" id="142078at2"/>
<gene>
    <name evidence="14" type="ORF">UIB01_08760</name>
</gene>
<dbReference type="Pfam" id="PF00781">
    <property type="entry name" value="DAGK_cat"/>
    <property type="match status" value="1"/>
</dbReference>
<name>A0A023WS20_STUST</name>
<dbReference type="InterPro" id="IPR045540">
    <property type="entry name" value="YegS/DAGK_C"/>
</dbReference>
<dbReference type="NCBIfam" id="TIGR03702">
    <property type="entry name" value="lip_kinase_YegS"/>
    <property type="match status" value="1"/>
</dbReference>
<dbReference type="SUPFAM" id="SSF111331">
    <property type="entry name" value="NAD kinase/diacylglycerol kinase-like"/>
    <property type="match status" value="1"/>
</dbReference>
<dbReference type="PATRIC" id="fig|316.97.peg.1757"/>
<reference evidence="14 15" key="1">
    <citation type="submission" date="2014-03" db="EMBL/GenBank/DDBJ databases">
        <title>Complete genome sequence of Pseudomonas stutzeri 19SMN4.</title>
        <authorList>
            <person name="Brunet-Galmes I."/>
            <person name="Nogales B."/>
            <person name="Busquets A."/>
            <person name="Pena A."/>
            <person name="Gomila M."/>
            <person name="Garcia-Valdes E."/>
            <person name="Lalucat J."/>
            <person name="Bennasar A."/>
            <person name="Bosch R."/>
        </authorList>
    </citation>
    <scope>NUCLEOTIDE SEQUENCE [LARGE SCALE GENOMIC DNA]</scope>
    <source>
        <strain evidence="14 15">19SMN4</strain>
    </source>
</reference>
<feature type="binding site" evidence="12">
    <location>
        <position position="210"/>
    </location>
    <ligand>
        <name>Mg(2+)</name>
        <dbReference type="ChEBI" id="CHEBI:18420"/>
    </ligand>
</feature>
<evidence type="ECO:0000256" key="10">
    <source>
        <dbReference type="ARBA" id="ARBA00023209"/>
    </source>
</evidence>
<dbReference type="PROSITE" id="PS50146">
    <property type="entry name" value="DAGK"/>
    <property type="match status" value="1"/>
</dbReference>
<keyword evidence="2 12" id="KW-0444">Lipid biosynthesis</keyword>
<feature type="domain" description="DAGKc" evidence="13">
    <location>
        <begin position="1"/>
        <end position="129"/>
    </location>
</feature>
<dbReference type="PANTHER" id="PTHR12358">
    <property type="entry name" value="SPHINGOSINE KINASE"/>
    <property type="match status" value="1"/>
</dbReference>
<evidence type="ECO:0000313" key="15">
    <source>
        <dbReference type="Proteomes" id="UP000025238"/>
    </source>
</evidence>
<dbReference type="InterPro" id="IPR001206">
    <property type="entry name" value="Diacylglycerol_kinase_cat_dom"/>
</dbReference>
<keyword evidence="11 12" id="KW-1208">Phospholipid metabolism</keyword>
<dbReference type="InterPro" id="IPR005218">
    <property type="entry name" value="Diacylglycerol/lipid_kinase"/>
</dbReference>
<accession>A0A023WS20</accession>
<dbReference type="InterPro" id="IPR022433">
    <property type="entry name" value="Lip_kinase_YegS"/>
</dbReference>
<keyword evidence="9 12" id="KW-0443">Lipid metabolism</keyword>
<evidence type="ECO:0000256" key="5">
    <source>
        <dbReference type="ARBA" id="ARBA00022741"/>
    </source>
</evidence>
<dbReference type="EMBL" id="CP007509">
    <property type="protein sequence ID" value="AHY42569.1"/>
    <property type="molecule type" value="Genomic_DNA"/>
</dbReference>
<feature type="binding site" evidence="12">
    <location>
        <position position="92"/>
    </location>
    <ligand>
        <name>ATP</name>
        <dbReference type="ChEBI" id="CHEBI:30616"/>
    </ligand>
</feature>
<dbReference type="GO" id="GO:0005886">
    <property type="term" value="C:plasma membrane"/>
    <property type="evidence" value="ECO:0007669"/>
    <property type="project" value="TreeGrafter"/>
</dbReference>
<comment type="similarity">
    <text evidence="12">Belongs to the diacylglycerol/lipid kinase family. YegS lipid kinase subfamily.</text>
</comment>
<dbReference type="NCBIfam" id="NF009602">
    <property type="entry name" value="PRK13054.1"/>
    <property type="match status" value="1"/>
</dbReference>
<evidence type="ECO:0000256" key="3">
    <source>
        <dbReference type="ARBA" id="ARBA00022679"/>
    </source>
</evidence>
<dbReference type="PANTHER" id="PTHR12358:SF106">
    <property type="entry name" value="LIPID KINASE YEGS"/>
    <property type="match status" value="1"/>
</dbReference>
<protein>
    <recommendedName>
        <fullName evidence="12">Probable lipid kinase YegS-like</fullName>
        <ecNumber evidence="12">2.7.1.-</ecNumber>
    </recommendedName>
</protein>
<dbReference type="Pfam" id="PF19279">
    <property type="entry name" value="YegS_C"/>
    <property type="match status" value="1"/>
</dbReference>
<evidence type="ECO:0000256" key="8">
    <source>
        <dbReference type="ARBA" id="ARBA00022842"/>
    </source>
</evidence>
<dbReference type="SMART" id="SM00046">
    <property type="entry name" value="DAGKc"/>
    <property type="match status" value="1"/>
</dbReference>
<feature type="active site" description="Proton acceptor" evidence="12">
    <location>
        <position position="269"/>
    </location>
</feature>
<evidence type="ECO:0000256" key="6">
    <source>
        <dbReference type="ARBA" id="ARBA00022777"/>
    </source>
</evidence>
<evidence type="ECO:0000256" key="12">
    <source>
        <dbReference type="HAMAP-Rule" id="MF_01377"/>
    </source>
</evidence>
<dbReference type="GO" id="GO:0005737">
    <property type="term" value="C:cytoplasm"/>
    <property type="evidence" value="ECO:0007669"/>
    <property type="project" value="UniProtKB-SubCell"/>
</dbReference>
<dbReference type="GO" id="GO:0005524">
    <property type="term" value="F:ATP binding"/>
    <property type="evidence" value="ECO:0007669"/>
    <property type="project" value="UniProtKB-UniRule"/>
</dbReference>
<dbReference type="Gene3D" id="2.60.200.40">
    <property type="match status" value="1"/>
</dbReference>
<keyword evidence="10 12" id="KW-0594">Phospholipid biosynthesis</keyword>
<keyword evidence="4 12" id="KW-0479">Metal-binding</keyword>
<evidence type="ECO:0000256" key="2">
    <source>
        <dbReference type="ARBA" id="ARBA00022516"/>
    </source>
</evidence>
<dbReference type="GO" id="GO:0000287">
    <property type="term" value="F:magnesium ion binding"/>
    <property type="evidence" value="ECO:0007669"/>
    <property type="project" value="UniProtKB-UniRule"/>
</dbReference>
<comment type="subcellular location">
    <subcellularLocation>
        <location evidence="12">Cytoplasm</location>
    </subcellularLocation>
</comment>
<evidence type="ECO:0000256" key="7">
    <source>
        <dbReference type="ARBA" id="ARBA00022840"/>
    </source>
</evidence>
<dbReference type="GO" id="GO:0001727">
    <property type="term" value="F:lipid kinase activity"/>
    <property type="evidence" value="ECO:0007669"/>
    <property type="project" value="UniProtKB-UniRule"/>
</dbReference>
<dbReference type="GO" id="GO:0008654">
    <property type="term" value="P:phospholipid biosynthetic process"/>
    <property type="evidence" value="ECO:0007669"/>
    <property type="project" value="UniProtKB-UniRule"/>
</dbReference>
<keyword evidence="3 12" id="KW-0808">Transferase</keyword>